<dbReference type="Ensembl" id="ENSTMTT00000011373.1">
    <property type="protein sequence ID" value="ENSTMTP00000011009.1"/>
    <property type="gene ID" value="ENSTMTG00000007865.1"/>
</dbReference>
<accession>A0A674IUB1</accession>
<keyword evidence="1" id="KW-0732">Signal</keyword>
<dbReference type="PROSITE" id="PS00134">
    <property type="entry name" value="TRYPSIN_HIS"/>
    <property type="match status" value="1"/>
</dbReference>
<dbReference type="GO" id="GO:0004252">
    <property type="term" value="F:serine-type endopeptidase activity"/>
    <property type="evidence" value="ECO:0007669"/>
    <property type="project" value="InterPro"/>
</dbReference>
<keyword evidence="6" id="KW-1185">Reference proteome</keyword>
<dbReference type="Pfam" id="PF00089">
    <property type="entry name" value="Trypsin"/>
    <property type="match status" value="1"/>
</dbReference>
<dbReference type="CDD" id="cd00190">
    <property type="entry name" value="Tryp_SPc"/>
    <property type="match status" value="1"/>
</dbReference>
<dbReference type="InterPro" id="IPR043504">
    <property type="entry name" value="Peptidase_S1_PA_chymotrypsin"/>
</dbReference>
<dbReference type="GO" id="GO:0005737">
    <property type="term" value="C:cytoplasm"/>
    <property type="evidence" value="ECO:0007669"/>
    <property type="project" value="TreeGrafter"/>
</dbReference>
<dbReference type="PANTHER" id="PTHR24271">
    <property type="entry name" value="KALLIKREIN-RELATED"/>
    <property type="match status" value="1"/>
</dbReference>
<sequence>MGCPVWGRAEDGVVLQVQASPKESIGGDGLRLWGLPFGMGRLIPAQIIGGKKAQPHSRPYMACLNIRREDKSVRCGGFLVSENFVLTAAHCNGDKITVSLGAHNVKQWEQSQQKISVRRRIPHPKYNRQTHNNDIMLLQLEHKAELNEQVKLILLPPTHQRVKPGTVCSVAGWGRTSALSKVLPDVLREVDLKVLDDEACLNYPGGTYPGNDSLSFSPSVACFVLQGDSGGPLVCGKTAQGIVSWGPVNGSPPRVYARVSTFIPWIEPPPVPKTPVPSTNKESGSLFMGREIRKLCTELISAEMTTLSASL</sequence>
<keyword evidence="2" id="KW-0865">Zymogen</keyword>
<dbReference type="GO" id="GO:0006508">
    <property type="term" value="P:proteolysis"/>
    <property type="evidence" value="ECO:0007669"/>
    <property type="project" value="InterPro"/>
</dbReference>
<organism evidence="5 6">
    <name type="scientific">Terrapene triunguis</name>
    <name type="common">Three-toed box turtle</name>
    <dbReference type="NCBI Taxonomy" id="2587831"/>
    <lineage>
        <taxon>Eukaryota</taxon>
        <taxon>Metazoa</taxon>
        <taxon>Chordata</taxon>
        <taxon>Craniata</taxon>
        <taxon>Vertebrata</taxon>
        <taxon>Euteleostomi</taxon>
        <taxon>Archelosauria</taxon>
        <taxon>Testudinata</taxon>
        <taxon>Testudines</taxon>
        <taxon>Cryptodira</taxon>
        <taxon>Durocryptodira</taxon>
        <taxon>Testudinoidea</taxon>
        <taxon>Emydidae</taxon>
        <taxon>Terrapene</taxon>
    </lineage>
</organism>
<evidence type="ECO:0000313" key="5">
    <source>
        <dbReference type="Ensembl" id="ENSTMTP00000011009.1"/>
    </source>
</evidence>
<dbReference type="SUPFAM" id="SSF50494">
    <property type="entry name" value="Trypsin-like serine proteases"/>
    <property type="match status" value="1"/>
</dbReference>
<evidence type="ECO:0000313" key="6">
    <source>
        <dbReference type="Proteomes" id="UP000472274"/>
    </source>
</evidence>
<evidence type="ECO:0000259" key="4">
    <source>
        <dbReference type="PROSITE" id="PS50240"/>
    </source>
</evidence>
<reference evidence="5" key="1">
    <citation type="submission" date="2025-08" db="UniProtKB">
        <authorList>
            <consortium name="Ensembl"/>
        </authorList>
    </citation>
    <scope>IDENTIFICATION</scope>
</reference>
<dbReference type="Proteomes" id="UP000472274">
    <property type="component" value="Unplaced"/>
</dbReference>
<reference evidence="5" key="2">
    <citation type="submission" date="2025-09" db="UniProtKB">
        <authorList>
            <consortium name="Ensembl"/>
        </authorList>
    </citation>
    <scope>IDENTIFICATION</scope>
</reference>
<protein>
    <submittedName>
        <fullName evidence="5">Granzyme-like protein 1</fullName>
    </submittedName>
</protein>
<evidence type="ECO:0000256" key="3">
    <source>
        <dbReference type="ARBA" id="ARBA00023157"/>
    </source>
</evidence>
<dbReference type="PRINTS" id="PR00722">
    <property type="entry name" value="CHYMOTRYPSIN"/>
</dbReference>
<dbReference type="PROSITE" id="PS50240">
    <property type="entry name" value="TRYPSIN_DOM"/>
    <property type="match status" value="1"/>
</dbReference>
<dbReference type="InterPro" id="IPR001254">
    <property type="entry name" value="Trypsin_dom"/>
</dbReference>
<dbReference type="InterPro" id="IPR018114">
    <property type="entry name" value="TRYPSIN_HIS"/>
</dbReference>
<dbReference type="InParanoid" id="A0A674IUB1"/>
<dbReference type="AlphaFoldDB" id="A0A674IUB1"/>
<dbReference type="SMART" id="SM00020">
    <property type="entry name" value="Tryp_SPc"/>
    <property type="match status" value="1"/>
</dbReference>
<feature type="domain" description="Peptidase S1" evidence="4">
    <location>
        <begin position="47"/>
        <end position="271"/>
    </location>
</feature>
<dbReference type="FunFam" id="2.40.10.10:FF:000005">
    <property type="entry name" value="Serine protease 37"/>
    <property type="match status" value="1"/>
</dbReference>
<proteinExistence type="predicted"/>
<dbReference type="GeneTree" id="ENSGT01030000234551"/>
<dbReference type="InterPro" id="IPR009003">
    <property type="entry name" value="Peptidase_S1_PA"/>
</dbReference>
<dbReference type="PANTHER" id="PTHR24271:SF81">
    <property type="entry name" value="GRANZYME B"/>
    <property type="match status" value="1"/>
</dbReference>
<keyword evidence="3" id="KW-1015">Disulfide bond</keyword>
<evidence type="ECO:0000256" key="2">
    <source>
        <dbReference type="ARBA" id="ARBA00023145"/>
    </source>
</evidence>
<dbReference type="Gene3D" id="2.40.10.10">
    <property type="entry name" value="Trypsin-like serine proteases"/>
    <property type="match status" value="2"/>
</dbReference>
<name>A0A674IUB1_9SAUR</name>
<evidence type="ECO:0000256" key="1">
    <source>
        <dbReference type="ARBA" id="ARBA00022729"/>
    </source>
</evidence>
<gene>
    <name evidence="5" type="primary">LOC112124298</name>
</gene>
<dbReference type="InterPro" id="IPR001314">
    <property type="entry name" value="Peptidase_S1A"/>
</dbReference>